<dbReference type="InterPro" id="IPR015943">
    <property type="entry name" value="WD40/YVTN_repeat-like_dom_sf"/>
</dbReference>
<accession>A0A1B9GK07</accession>
<evidence type="ECO:0000313" key="3">
    <source>
        <dbReference type="Proteomes" id="UP000092666"/>
    </source>
</evidence>
<dbReference type="InterPro" id="IPR019405">
    <property type="entry name" value="Lactonase_7-beta_prop"/>
</dbReference>
<gene>
    <name evidence="2" type="ORF">I316_06834</name>
</gene>
<dbReference type="InterPro" id="IPR050282">
    <property type="entry name" value="Cycloisomerase_2"/>
</dbReference>
<comment type="similarity">
    <text evidence="1">Belongs to the cycloisomerase 2 family.</text>
</comment>
<reference evidence="2 3" key="1">
    <citation type="submission" date="2013-07" db="EMBL/GenBank/DDBJ databases">
        <title>The Genome Sequence of Cryptococcus heveanensis BCC8398.</title>
        <authorList>
            <consortium name="The Broad Institute Genome Sequencing Platform"/>
            <person name="Cuomo C."/>
            <person name="Litvintseva A."/>
            <person name="Chen Y."/>
            <person name="Heitman J."/>
            <person name="Sun S."/>
            <person name="Springer D."/>
            <person name="Dromer F."/>
            <person name="Young S.K."/>
            <person name="Zeng Q."/>
            <person name="Gargeya S."/>
            <person name="Fitzgerald M."/>
            <person name="Abouelleil A."/>
            <person name="Alvarado L."/>
            <person name="Berlin A.M."/>
            <person name="Chapman S.B."/>
            <person name="Dewar J."/>
            <person name="Goldberg J."/>
            <person name="Griggs A."/>
            <person name="Gujja S."/>
            <person name="Hansen M."/>
            <person name="Howarth C."/>
            <person name="Imamovic A."/>
            <person name="Larimer J."/>
            <person name="McCowan C."/>
            <person name="Murphy C."/>
            <person name="Pearson M."/>
            <person name="Priest M."/>
            <person name="Roberts A."/>
            <person name="Saif S."/>
            <person name="Shea T."/>
            <person name="Sykes S."/>
            <person name="Wortman J."/>
            <person name="Nusbaum C."/>
            <person name="Birren B."/>
        </authorList>
    </citation>
    <scope>NUCLEOTIDE SEQUENCE [LARGE SCALE GENOMIC DNA]</scope>
    <source>
        <strain evidence="2 3">BCC8398</strain>
    </source>
</reference>
<reference evidence="3" key="2">
    <citation type="submission" date="2013-12" db="EMBL/GenBank/DDBJ databases">
        <title>Evolution of pathogenesis and genome organization in the Tremellales.</title>
        <authorList>
            <person name="Cuomo C."/>
            <person name="Litvintseva A."/>
            <person name="Heitman J."/>
            <person name="Chen Y."/>
            <person name="Sun S."/>
            <person name="Springer D."/>
            <person name="Dromer F."/>
            <person name="Young S."/>
            <person name="Zeng Q."/>
            <person name="Chapman S."/>
            <person name="Gujja S."/>
            <person name="Saif S."/>
            <person name="Birren B."/>
        </authorList>
    </citation>
    <scope>NUCLEOTIDE SEQUENCE [LARGE SCALE GENOMIC DNA]</scope>
    <source>
        <strain evidence="3">BCC8398</strain>
    </source>
</reference>
<dbReference type="OrthoDB" id="9972196at2759"/>
<protein>
    <recommendedName>
        <fullName evidence="4">Carboxy-cis,cis-muconate cyclase</fullName>
    </recommendedName>
</protein>
<dbReference type="GO" id="GO:0017057">
    <property type="term" value="F:6-phosphogluconolactonase activity"/>
    <property type="evidence" value="ECO:0007669"/>
    <property type="project" value="TreeGrafter"/>
</dbReference>
<evidence type="ECO:0000313" key="2">
    <source>
        <dbReference type="EMBL" id="OCF31432.1"/>
    </source>
</evidence>
<dbReference type="PANTHER" id="PTHR30344:SF1">
    <property type="entry name" value="6-PHOSPHOGLUCONOLACTONASE"/>
    <property type="match status" value="1"/>
</dbReference>
<sequence>MSDSVHRYTLILGSYKELTDVGVVTLETNGLQGKLTEYPALSAGQGPTWISSGTEKNTVLVYDASEIRLYSFTRAEDGSVKDWTCRSCIQPPGWKRIVHGGLTADDSIVMAVDYGASQARTFGIENKDLSSELAISTVEYPGQGGYAPLQYAAHPHGIYEHPSKPWVYVSDMGADLVHFHLLEPSGKLEHQASFATPPCSGPRHLAIHPSGRALYTVNEISLTISTFTIDETDGSLTLCDQDPSILPSHIDLKNPGFNKPDGSRGMQGAEILIPRDGKHVYASYRDSPNNQEDGIAVFEIEQTPPYRLKPDSLQCISTQGHWPRGMQFEPQEEGLLAVANQESHS</sequence>
<dbReference type="Proteomes" id="UP000092666">
    <property type="component" value="Unassembled WGS sequence"/>
</dbReference>
<dbReference type="SUPFAM" id="SSF50974">
    <property type="entry name" value="Nitrous oxide reductase, N-terminal domain"/>
    <property type="match status" value="1"/>
</dbReference>
<keyword evidence="3" id="KW-1185">Reference proteome</keyword>
<dbReference type="EMBL" id="KV700134">
    <property type="protein sequence ID" value="OCF31432.1"/>
    <property type="molecule type" value="Genomic_DNA"/>
</dbReference>
<name>A0A1B9GK07_9TREE</name>
<evidence type="ECO:0000256" key="1">
    <source>
        <dbReference type="ARBA" id="ARBA00005564"/>
    </source>
</evidence>
<dbReference type="InterPro" id="IPR011045">
    <property type="entry name" value="N2O_reductase_N"/>
</dbReference>
<dbReference type="Pfam" id="PF10282">
    <property type="entry name" value="Lactonase"/>
    <property type="match status" value="1"/>
</dbReference>
<organism evidence="2 3">
    <name type="scientific">Kwoniella heveanensis BCC8398</name>
    <dbReference type="NCBI Taxonomy" id="1296120"/>
    <lineage>
        <taxon>Eukaryota</taxon>
        <taxon>Fungi</taxon>
        <taxon>Dikarya</taxon>
        <taxon>Basidiomycota</taxon>
        <taxon>Agaricomycotina</taxon>
        <taxon>Tremellomycetes</taxon>
        <taxon>Tremellales</taxon>
        <taxon>Cryptococcaceae</taxon>
        <taxon>Kwoniella</taxon>
    </lineage>
</organism>
<dbReference type="STRING" id="1296120.A0A1B9GK07"/>
<dbReference type="PANTHER" id="PTHR30344">
    <property type="entry name" value="6-PHOSPHOGLUCONOLACTONASE-RELATED"/>
    <property type="match status" value="1"/>
</dbReference>
<proteinExistence type="inferred from homology"/>
<evidence type="ECO:0008006" key="4">
    <source>
        <dbReference type="Google" id="ProtNLM"/>
    </source>
</evidence>
<dbReference type="Gene3D" id="2.130.10.10">
    <property type="entry name" value="YVTN repeat-like/Quinoprotein amine dehydrogenase"/>
    <property type="match status" value="1"/>
</dbReference>
<dbReference type="AlphaFoldDB" id="A0A1B9GK07"/>